<name>A0A918HTQ4_9ACTN</name>
<feature type="region of interest" description="Disordered" evidence="1">
    <location>
        <begin position="1"/>
        <end position="42"/>
    </location>
</feature>
<feature type="compositionally biased region" description="Basic and acidic residues" evidence="1">
    <location>
        <begin position="1"/>
        <end position="11"/>
    </location>
</feature>
<dbReference type="EMBL" id="BMSA01000077">
    <property type="protein sequence ID" value="GGU01334.1"/>
    <property type="molecule type" value="Genomic_DNA"/>
</dbReference>
<sequence length="97" mass="11129">MMYQRAREAQHLSRAGARARTDRTQPSQRTYRSGPVPQAKDPALADFQRRLEQLKDQAGFSIRLLAMITRIPQSTLLDAFRRNHPQGARGGRDREAR</sequence>
<dbReference type="AlphaFoldDB" id="A0A918HTQ4"/>
<comment type="caution">
    <text evidence="2">The sequence shown here is derived from an EMBL/GenBank/DDBJ whole genome shotgun (WGS) entry which is preliminary data.</text>
</comment>
<keyword evidence="3" id="KW-1185">Reference proteome</keyword>
<evidence type="ECO:0000313" key="2">
    <source>
        <dbReference type="EMBL" id="GGU01334.1"/>
    </source>
</evidence>
<reference evidence="2" key="1">
    <citation type="journal article" date="2014" name="Int. J. Syst. Evol. Microbiol.">
        <title>Complete genome sequence of Corynebacterium casei LMG S-19264T (=DSM 44701T), isolated from a smear-ripened cheese.</title>
        <authorList>
            <consortium name="US DOE Joint Genome Institute (JGI-PGF)"/>
            <person name="Walter F."/>
            <person name="Albersmeier A."/>
            <person name="Kalinowski J."/>
            <person name="Ruckert C."/>
        </authorList>
    </citation>
    <scope>NUCLEOTIDE SEQUENCE</scope>
    <source>
        <strain evidence="2">JCM 4125</strain>
    </source>
</reference>
<dbReference type="Proteomes" id="UP000646776">
    <property type="component" value="Unassembled WGS sequence"/>
</dbReference>
<gene>
    <name evidence="2" type="ORF">GCM10010226_92390</name>
</gene>
<evidence type="ECO:0000313" key="3">
    <source>
        <dbReference type="Proteomes" id="UP000646776"/>
    </source>
</evidence>
<feature type="region of interest" description="Disordered" evidence="1">
    <location>
        <begin position="78"/>
        <end position="97"/>
    </location>
</feature>
<reference evidence="2" key="2">
    <citation type="submission" date="2020-09" db="EMBL/GenBank/DDBJ databases">
        <authorList>
            <person name="Sun Q."/>
            <person name="Ohkuma M."/>
        </authorList>
    </citation>
    <scope>NUCLEOTIDE SEQUENCE</scope>
    <source>
        <strain evidence="2">JCM 4125</strain>
    </source>
</reference>
<accession>A0A918HTQ4</accession>
<evidence type="ECO:0000256" key="1">
    <source>
        <dbReference type="SAM" id="MobiDB-lite"/>
    </source>
</evidence>
<organism evidence="2 3">
    <name type="scientific">Streptomyces phaeofaciens</name>
    <dbReference type="NCBI Taxonomy" id="68254"/>
    <lineage>
        <taxon>Bacteria</taxon>
        <taxon>Bacillati</taxon>
        <taxon>Actinomycetota</taxon>
        <taxon>Actinomycetes</taxon>
        <taxon>Kitasatosporales</taxon>
        <taxon>Streptomycetaceae</taxon>
        <taxon>Streptomyces</taxon>
    </lineage>
</organism>
<proteinExistence type="predicted"/>
<protein>
    <submittedName>
        <fullName evidence="2">Uncharacterized protein</fullName>
    </submittedName>
</protein>